<dbReference type="Gene3D" id="3.40.50.1980">
    <property type="entry name" value="Nitrogenase molybdenum iron protein domain"/>
    <property type="match status" value="1"/>
</dbReference>
<dbReference type="RefSeq" id="WP_200972436.1">
    <property type="nucleotide sequence ID" value="NZ_CP065592.1"/>
</dbReference>
<organism evidence="2 3">
    <name type="scientific">Allosphingosinicella flava</name>
    <dbReference type="NCBI Taxonomy" id="2771430"/>
    <lineage>
        <taxon>Bacteria</taxon>
        <taxon>Pseudomonadati</taxon>
        <taxon>Pseudomonadota</taxon>
        <taxon>Alphaproteobacteria</taxon>
        <taxon>Sphingomonadales</taxon>
        <taxon>Sphingomonadaceae</taxon>
        <taxon>Allosphingosinicella</taxon>
    </lineage>
</organism>
<feature type="signal peptide" evidence="1">
    <location>
        <begin position="1"/>
        <end position="18"/>
    </location>
</feature>
<reference evidence="2 3" key="1">
    <citation type="submission" date="2020-11" db="EMBL/GenBank/DDBJ databases">
        <title>Genome seq and assembly of Sphingosinicella sp.</title>
        <authorList>
            <person name="Chhetri G."/>
        </authorList>
    </citation>
    <scope>NUCLEOTIDE SEQUENCE [LARGE SCALE GENOMIC DNA]</scope>
    <source>
        <strain evidence="2 3">UDD2</strain>
    </source>
</reference>
<name>A0A7T2GKU5_9SPHN</name>
<dbReference type="EMBL" id="CP065592">
    <property type="protein sequence ID" value="QPQ55715.1"/>
    <property type="molecule type" value="Genomic_DNA"/>
</dbReference>
<feature type="chain" id="PRO_5032822072" evidence="1">
    <location>
        <begin position="19"/>
        <end position="255"/>
    </location>
</feature>
<gene>
    <name evidence="2" type="ORF">IC614_03730</name>
</gene>
<accession>A0A7T2GKU5</accession>
<dbReference type="AlphaFoldDB" id="A0A7T2GKU5"/>
<evidence type="ECO:0000313" key="3">
    <source>
        <dbReference type="Proteomes" id="UP000594873"/>
    </source>
</evidence>
<protein>
    <submittedName>
        <fullName evidence="2">ABC transporter substrate-binding protein</fullName>
    </submittedName>
</protein>
<dbReference type="SUPFAM" id="SSF53807">
    <property type="entry name" value="Helical backbone' metal receptor"/>
    <property type="match status" value="1"/>
</dbReference>
<dbReference type="KEGG" id="sflv:IC614_03730"/>
<sequence length="255" mass="27366">MLIAAALASPAFSAPAHVASLNLCTDELVMALADPGQIVSLSYLSRNPHETPYWRQARRYASNDGSLLSVVRARPDIVFSMGGGGRDTERLAKRIGARLVAIPYMMSLSDLKAGIGTVAAALERPQAGSALTRRIAALERTAPKTAQDAIWMGGKGLSLPAAGLGADWMRLAGLKQRALQGDRVTLEQLLARPPAILLRSAYRSAQYSGDQSWLSHPLARRAGKAKTLTTDGRRWTCMGPSLVPEIERIRRAVSA</sequence>
<evidence type="ECO:0000313" key="2">
    <source>
        <dbReference type="EMBL" id="QPQ55715.1"/>
    </source>
</evidence>
<dbReference type="Proteomes" id="UP000594873">
    <property type="component" value="Chromosome"/>
</dbReference>
<keyword evidence="1" id="KW-0732">Signal</keyword>
<evidence type="ECO:0000256" key="1">
    <source>
        <dbReference type="SAM" id="SignalP"/>
    </source>
</evidence>
<keyword evidence="3" id="KW-1185">Reference proteome</keyword>
<proteinExistence type="predicted"/>